<evidence type="ECO:0000256" key="1">
    <source>
        <dbReference type="SAM" id="SignalP"/>
    </source>
</evidence>
<gene>
    <name evidence="3" type="ordered locus">Selin_0698</name>
</gene>
<dbReference type="GO" id="GO:0016491">
    <property type="term" value="F:oxidoreductase activity"/>
    <property type="evidence" value="ECO:0007669"/>
    <property type="project" value="InterPro"/>
</dbReference>
<dbReference type="Pfam" id="PF01880">
    <property type="entry name" value="Desulfoferrodox"/>
    <property type="match status" value="1"/>
</dbReference>
<dbReference type="InParanoid" id="E6W1R0"/>
<keyword evidence="1" id="KW-0732">Signal</keyword>
<name>E6W1R0_DESIS</name>
<evidence type="ECO:0000259" key="2">
    <source>
        <dbReference type="Pfam" id="PF01880"/>
    </source>
</evidence>
<feature type="chain" id="PRO_5003211596" description="Desulfoferrodoxin ferrous iron-binding domain-containing protein" evidence="1">
    <location>
        <begin position="28"/>
        <end position="131"/>
    </location>
</feature>
<dbReference type="KEGG" id="din:Selin_0698"/>
<dbReference type="PROSITE" id="PS51318">
    <property type="entry name" value="TAT"/>
    <property type="match status" value="1"/>
</dbReference>
<dbReference type="RefSeq" id="WP_013505330.1">
    <property type="nucleotide sequence ID" value="NC_014836.1"/>
</dbReference>
<evidence type="ECO:0000313" key="3">
    <source>
        <dbReference type="EMBL" id="ADU65442.1"/>
    </source>
</evidence>
<dbReference type="EMBL" id="CP002432">
    <property type="protein sequence ID" value="ADU65442.1"/>
    <property type="molecule type" value="Genomic_DNA"/>
</dbReference>
<organism evidence="3 4">
    <name type="scientific">Desulfurispirillum indicum (strain ATCC BAA-1389 / DSM 22839 / S5)</name>
    <dbReference type="NCBI Taxonomy" id="653733"/>
    <lineage>
        <taxon>Bacteria</taxon>
        <taxon>Pseudomonadati</taxon>
        <taxon>Chrysiogenota</taxon>
        <taxon>Chrysiogenia</taxon>
        <taxon>Chrysiogenales</taxon>
        <taxon>Chrysiogenaceae</taxon>
        <taxon>Desulfurispirillum</taxon>
    </lineage>
</organism>
<reference evidence="3 4" key="1">
    <citation type="submission" date="2010-12" db="EMBL/GenBank/DDBJ databases">
        <title>Complete sequence of Desulfurispirillum indicum S5.</title>
        <authorList>
            <consortium name="US DOE Joint Genome Institute"/>
            <person name="Lucas S."/>
            <person name="Copeland A."/>
            <person name="Lapidus A."/>
            <person name="Cheng J.-F."/>
            <person name="Goodwin L."/>
            <person name="Pitluck S."/>
            <person name="Chertkov O."/>
            <person name="Held B."/>
            <person name="Detter J.C."/>
            <person name="Han C."/>
            <person name="Tapia R."/>
            <person name="Land M."/>
            <person name="Hauser L."/>
            <person name="Kyrpides N."/>
            <person name="Ivanova N."/>
            <person name="Mikhailova N."/>
            <person name="Haggblom M."/>
            <person name="Rauschenbach I."/>
            <person name="Bini E."/>
            <person name="Woyke T."/>
        </authorList>
    </citation>
    <scope>NUCLEOTIDE SEQUENCE [LARGE SCALE GENOMIC DNA]</scope>
    <source>
        <strain evidence="4">ATCC BAA-1389 / DSM 22839 / S5</strain>
    </source>
</reference>
<dbReference type="HOGENOM" id="CLU_1924180_0_0_0"/>
<dbReference type="InterPro" id="IPR006311">
    <property type="entry name" value="TAT_signal"/>
</dbReference>
<dbReference type="eggNOG" id="COG2033">
    <property type="taxonomic scope" value="Bacteria"/>
</dbReference>
<protein>
    <recommendedName>
        <fullName evidence="2">Desulfoferrodoxin ferrous iron-binding domain-containing protein</fullName>
    </recommendedName>
</protein>
<accession>E6W1R0</accession>
<feature type="domain" description="Desulfoferrodoxin ferrous iron-binding" evidence="2">
    <location>
        <begin position="44"/>
        <end position="117"/>
    </location>
</feature>
<keyword evidence="4" id="KW-1185">Reference proteome</keyword>
<dbReference type="InterPro" id="IPR036073">
    <property type="entry name" value="Desulfoferrodoxin_Fe-bd_dom_sf"/>
</dbReference>
<dbReference type="InterPro" id="IPR002742">
    <property type="entry name" value="Desulfoferrodoxin_Fe-bd_dom"/>
</dbReference>
<feature type="signal peptide" evidence="1">
    <location>
        <begin position="1"/>
        <end position="27"/>
    </location>
</feature>
<sequence>MNLRRRDFMKTLAASALATIAHPPALALANRTSVSLSAPDRALRGAAITITLHVTHRGNNFIHFTNWVLLKADDQEIARWEFSAFNRPPSENFTLETTLEVQQTVQLVAEGNCNLHGSDGKAFHTITVTDS</sequence>
<dbReference type="GO" id="GO:0005506">
    <property type="term" value="F:iron ion binding"/>
    <property type="evidence" value="ECO:0007669"/>
    <property type="project" value="InterPro"/>
</dbReference>
<evidence type="ECO:0000313" key="4">
    <source>
        <dbReference type="Proteomes" id="UP000002572"/>
    </source>
</evidence>
<dbReference type="Gene3D" id="2.60.40.730">
    <property type="entry name" value="SOR catalytic domain"/>
    <property type="match status" value="1"/>
</dbReference>
<dbReference type="AlphaFoldDB" id="E6W1R0"/>
<proteinExistence type="predicted"/>
<dbReference type="STRING" id="653733.Selin_0698"/>
<dbReference type="Proteomes" id="UP000002572">
    <property type="component" value="Chromosome"/>
</dbReference>